<sequence>MTTTQGTEQPQDLKVNLKTITAEDLLSRRANMVELFNLLDDSSRTELFLGSSEDREKKLASLRKRLQSVQQEVETLKSESD</sequence>
<proteinExistence type="predicted"/>
<name>B5RSI8_KLULA</name>
<keyword evidence="3" id="KW-1185">Reference proteome</keyword>
<dbReference type="PaxDb" id="284590-B5RSI8"/>
<gene>
    <name evidence="2" type="ORF">KLLA0_A11209g</name>
</gene>
<dbReference type="InParanoid" id="B5RSI8"/>
<dbReference type="AlphaFoldDB" id="B5RSI8"/>
<dbReference type="HOGENOM" id="CLU_195456_0_0_1"/>
<organism evidence="2 3">
    <name type="scientific">Kluyveromyces lactis (strain ATCC 8585 / CBS 2359 / DSM 70799 / NBRC 1267 / NRRL Y-1140 / WM37)</name>
    <name type="common">Yeast</name>
    <name type="synonym">Candida sphaerica</name>
    <dbReference type="NCBI Taxonomy" id="284590"/>
    <lineage>
        <taxon>Eukaryota</taxon>
        <taxon>Fungi</taxon>
        <taxon>Dikarya</taxon>
        <taxon>Ascomycota</taxon>
        <taxon>Saccharomycotina</taxon>
        <taxon>Saccharomycetes</taxon>
        <taxon>Saccharomycetales</taxon>
        <taxon>Saccharomycetaceae</taxon>
        <taxon>Kluyveromyces</taxon>
    </lineage>
</organism>
<feature type="coiled-coil region" evidence="1">
    <location>
        <begin position="52"/>
        <end position="79"/>
    </location>
</feature>
<reference evidence="2 3" key="1">
    <citation type="journal article" date="2004" name="Nature">
        <title>Genome evolution in yeasts.</title>
        <authorList>
            <consortium name="Genolevures"/>
            <person name="Dujon B."/>
            <person name="Sherman D."/>
            <person name="Fischer G."/>
            <person name="Durrens P."/>
            <person name="Casaregola S."/>
            <person name="Lafontaine I."/>
            <person name="de Montigny J."/>
            <person name="Marck C."/>
            <person name="Neuveglise C."/>
            <person name="Talla E."/>
            <person name="Goffard N."/>
            <person name="Frangeul L."/>
            <person name="Aigle M."/>
            <person name="Anthouard V."/>
            <person name="Babour A."/>
            <person name="Barbe V."/>
            <person name="Barnay S."/>
            <person name="Blanchin S."/>
            <person name="Beckerich J.M."/>
            <person name="Beyne E."/>
            <person name="Bleykasten C."/>
            <person name="Boisrame A."/>
            <person name="Boyer J."/>
            <person name="Cattolico L."/>
            <person name="Confanioleri F."/>
            <person name="de Daruvar A."/>
            <person name="Despons L."/>
            <person name="Fabre E."/>
            <person name="Fairhead C."/>
            <person name="Ferry-Dumazet H."/>
            <person name="Groppi A."/>
            <person name="Hantraye F."/>
            <person name="Hennequin C."/>
            <person name="Jauniaux N."/>
            <person name="Joyet P."/>
            <person name="Kachouri R."/>
            <person name="Kerrest A."/>
            <person name="Koszul R."/>
            <person name="Lemaire M."/>
            <person name="Lesur I."/>
            <person name="Ma L."/>
            <person name="Muller H."/>
            <person name="Nicaud J.M."/>
            <person name="Nikolski M."/>
            <person name="Oztas S."/>
            <person name="Ozier-Kalogeropoulos O."/>
            <person name="Pellenz S."/>
            <person name="Potier S."/>
            <person name="Richard G.F."/>
            <person name="Straub M.L."/>
            <person name="Suleau A."/>
            <person name="Swennene D."/>
            <person name="Tekaia F."/>
            <person name="Wesolowski-Louvel M."/>
            <person name="Westhof E."/>
            <person name="Wirth B."/>
            <person name="Zeniou-Meyer M."/>
            <person name="Zivanovic I."/>
            <person name="Bolotin-Fukuhara M."/>
            <person name="Thierry A."/>
            <person name="Bouchier C."/>
            <person name="Caudron B."/>
            <person name="Scarpelli C."/>
            <person name="Gaillardin C."/>
            <person name="Weissenbach J."/>
            <person name="Wincker P."/>
            <person name="Souciet J.L."/>
        </authorList>
    </citation>
    <scope>NUCLEOTIDE SEQUENCE [LARGE SCALE GENOMIC DNA]</scope>
    <source>
        <strain evidence="3">ATCC 8585 / CBS 2359 / DSM 70799 / NBRC 1267 / NRRL Y-1140 / WM37</strain>
    </source>
</reference>
<protein>
    <submittedName>
        <fullName evidence="2">KLLA0A11209p</fullName>
    </submittedName>
</protein>
<keyword evidence="1" id="KW-0175">Coiled coil</keyword>
<evidence type="ECO:0000256" key="1">
    <source>
        <dbReference type="SAM" id="Coils"/>
    </source>
</evidence>
<dbReference type="STRING" id="284590.B5RSI8"/>
<accession>B5RSI8</accession>
<dbReference type="Proteomes" id="UP000000598">
    <property type="component" value="Chromosome A"/>
</dbReference>
<evidence type="ECO:0000313" key="2">
    <source>
        <dbReference type="EMBL" id="CAR65221.1"/>
    </source>
</evidence>
<dbReference type="EMBL" id="CR382121">
    <property type="protein sequence ID" value="CAR65221.1"/>
    <property type="molecule type" value="Genomic_DNA"/>
</dbReference>
<dbReference type="KEGG" id="kla:KLLA0_A11209g"/>
<evidence type="ECO:0000313" key="3">
    <source>
        <dbReference type="Proteomes" id="UP000000598"/>
    </source>
</evidence>